<keyword evidence="4" id="KW-0648">Protein biosynthesis</keyword>
<dbReference type="PANTHER" id="PTHR11659:SF2">
    <property type="entry name" value="GLUTAMYL-TRNA(GLN) AMIDOTRANSFERASE SUBUNIT E"/>
    <property type="match status" value="1"/>
</dbReference>
<dbReference type="InterPro" id="IPR017958">
    <property type="entry name" value="Gln-tRNA_amidoTrfase_suB_CS"/>
</dbReference>
<comment type="catalytic activity">
    <reaction evidence="5">
        <text>L-glutamyl-tRNA(Gln) + L-glutamine + ATP + H2O = L-glutaminyl-tRNA(Gln) + L-glutamate + ADP + phosphate + H(+)</text>
        <dbReference type="Rhea" id="RHEA:17521"/>
        <dbReference type="Rhea" id="RHEA-COMP:9681"/>
        <dbReference type="Rhea" id="RHEA-COMP:9684"/>
        <dbReference type="ChEBI" id="CHEBI:15377"/>
        <dbReference type="ChEBI" id="CHEBI:15378"/>
        <dbReference type="ChEBI" id="CHEBI:29985"/>
        <dbReference type="ChEBI" id="CHEBI:30616"/>
        <dbReference type="ChEBI" id="CHEBI:43474"/>
        <dbReference type="ChEBI" id="CHEBI:58359"/>
        <dbReference type="ChEBI" id="CHEBI:78520"/>
        <dbReference type="ChEBI" id="CHEBI:78521"/>
        <dbReference type="ChEBI" id="CHEBI:456216"/>
    </reaction>
</comment>
<dbReference type="Pfam" id="PF02637">
    <property type="entry name" value="GatB_Yqey"/>
    <property type="match status" value="1"/>
</dbReference>
<dbReference type="Pfam" id="PF02938">
    <property type="entry name" value="GAD"/>
    <property type="match status" value="1"/>
</dbReference>
<dbReference type="GO" id="GO:0004812">
    <property type="term" value="F:aminoacyl-tRNA ligase activity"/>
    <property type="evidence" value="ECO:0007669"/>
    <property type="project" value="InterPro"/>
</dbReference>
<dbReference type="Pfam" id="PF02934">
    <property type="entry name" value="GatB_N"/>
    <property type="match status" value="1"/>
</dbReference>
<protein>
    <submittedName>
        <fullName evidence="7">Archaeal Glu-tRNAGln amidotransferase subunit E</fullName>
    </submittedName>
</protein>
<dbReference type="SUPFAM" id="SSF55931">
    <property type="entry name" value="Glutamine synthetase/guanido kinase"/>
    <property type="match status" value="1"/>
</dbReference>
<dbReference type="InterPro" id="IPR023168">
    <property type="entry name" value="GatB_Yqey_C_2"/>
</dbReference>
<feature type="domain" description="Asn/Gln amidotransferase" evidence="6">
    <location>
        <begin position="480"/>
        <end position="629"/>
    </location>
</feature>
<evidence type="ECO:0000256" key="4">
    <source>
        <dbReference type="ARBA" id="ARBA00022917"/>
    </source>
</evidence>
<evidence type="ECO:0000256" key="5">
    <source>
        <dbReference type="ARBA" id="ARBA00047913"/>
    </source>
</evidence>
<comment type="caution">
    <text evidence="7">The sequence shown here is derived from an EMBL/GenBank/DDBJ whole genome shotgun (WGS) entry which is preliminary data.</text>
</comment>
<dbReference type="InterPro" id="IPR004115">
    <property type="entry name" value="GAD-like_sf"/>
</dbReference>
<dbReference type="InterPro" id="IPR014746">
    <property type="entry name" value="Gln_synth/guanido_kin_cat_dom"/>
</dbReference>
<evidence type="ECO:0000256" key="2">
    <source>
        <dbReference type="ARBA" id="ARBA00022741"/>
    </source>
</evidence>
<dbReference type="GO" id="GO:0070681">
    <property type="term" value="P:glutaminyl-tRNAGln biosynthesis via transamidation"/>
    <property type="evidence" value="ECO:0007669"/>
    <property type="project" value="TreeGrafter"/>
</dbReference>
<dbReference type="InterPro" id="IPR006075">
    <property type="entry name" value="Asn/Gln-tRNA_Trfase_suB/E_cat"/>
</dbReference>
<keyword evidence="1" id="KW-0436">Ligase</keyword>
<dbReference type="GO" id="GO:0006412">
    <property type="term" value="P:translation"/>
    <property type="evidence" value="ECO:0007669"/>
    <property type="project" value="UniProtKB-KW"/>
</dbReference>
<dbReference type="EMBL" id="JAPHEG010000011">
    <property type="protein sequence ID" value="MDF2954376.1"/>
    <property type="molecule type" value="Genomic_DNA"/>
</dbReference>
<dbReference type="InterPro" id="IPR003789">
    <property type="entry name" value="Asn/Gln_tRNA_amidoTrase-B-like"/>
</dbReference>
<dbReference type="InterPro" id="IPR004414">
    <property type="entry name" value="GatE"/>
</dbReference>
<dbReference type="GO" id="GO:0005524">
    <property type="term" value="F:ATP binding"/>
    <property type="evidence" value="ECO:0007669"/>
    <property type="project" value="UniProtKB-KW"/>
</dbReference>
<evidence type="ECO:0000256" key="3">
    <source>
        <dbReference type="ARBA" id="ARBA00022840"/>
    </source>
</evidence>
<dbReference type="InterPro" id="IPR029351">
    <property type="entry name" value="GAD_dom"/>
</dbReference>
<dbReference type="SMART" id="SM00845">
    <property type="entry name" value="GatB_Yqey"/>
    <property type="match status" value="1"/>
</dbReference>
<dbReference type="Gene3D" id="1.10.150.380">
    <property type="entry name" value="GatB domain, N-terminal subdomain"/>
    <property type="match status" value="1"/>
</dbReference>
<sequence>MVMAELDYGKVGLVAGLEIHQQLDTKHKLFCKCPTTLRAKKDSNFEFFRYLRASKSELGEVDKAAEAEERYRRTFIYKAYDSTCLVENDEEPPHELNREALEIALEVALLLDMDVVDEVHTMRKIVIDGSNTCGFQRTALIATNGKIETEEGVVRINTLCLEEEAAQKLLEERGYVVYSLDRLGIPLVEIGTAPDIKTPEQARKVAEHIGMILQSTGKVKRGLGTIRQDINVSIRDGARVEIKGVQNLGMIEQVIKNEVIRQLNLLEIRDELRRRDAYVEREIRDVSEIFKNTKSKVIKKAGHRVFGMCLRRFGGLVGRQIQPGRRFGSELSDIAKRFGVGGIFHTDELPAYGITEEEVKKLKTAFNASDEDCVVIVAADEERAVSSLNAVLERAEVAVHGIPEETRRALEGGNTAYMRPLPGAARMYPETDVPPIEITEEMLRRIKLPELFEDRKKRYMQEYGINEELAGKIARSINFKLFEEIMSMFSSKGTKVEIPATLVIRTLTDTMTELMREGIAIQNVEEPHIIKIFEMLAAGDFSKEGIPEILKNLAANPEKSVGEIVTELGLKTMRIEDVEKFIEAVVMERADFVRNRGLRAISPLMGVVMKELRGKVDGKLVSEMLENTIKKFLSERYNIE</sequence>
<proteinExistence type="inferred from homology"/>
<dbReference type="SUPFAM" id="SSF89095">
    <property type="entry name" value="GatB/YqeY motif"/>
    <property type="match status" value="2"/>
</dbReference>
<dbReference type="InterPro" id="IPR018027">
    <property type="entry name" value="Asn/Gln_amidotransferase"/>
</dbReference>
<name>A0AAE3P5C3_9BACT</name>
<dbReference type="PANTHER" id="PTHR11659">
    <property type="entry name" value="GLUTAMYL-TRNA GLN AMIDOTRANSFERASE SUBUNIT B MITOCHONDRIAL AND PROKARYOTIC PET112-RELATED"/>
    <property type="match status" value="1"/>
</dbReference>
<evidence type="ECO:0000313" key="8">
    <source>
        <dbReference type="Proteomes" id="UP001144110"/>
    </source>
</evidence>
<dbReference type="HAMAP" id="MF_00588">
    <property type="entry name" value="GatE"/>
    <property type="match status" value="1"/>
</dbReference>
<keyword evidence="2" id="KW-0547">Nucleotide-binding</keyword>
<dbReference type="SUPFAM" id="SSF55261">
    <property type="entry name" value="GAD domain-like"/>
    <property type="match status" value="1"/>
</dbReference>
<dbReference type="Proteomes" id="UP001144110">
    <property type="component" value="Unassembled WGS sequence"/>
</dbReference>
<dbReference type="NCBIfam" id="NF003107">
    <property type="entry name" value="PRK04028.1"/>
    <property type="match status" value="1"/>
</dbReference>
<reference evidence="7" key="1">
    <citation type="submission" date="2022-11" db="EMBL/GenBank/DDBJ databases">
        <title>Candidatus Alkanophaga archaea from heated hydrothermal vent sediment oxidize petroleum alkanes.</title>
        <authorList>
            <person name="Zehnle H."/>
            <person name="Laso-Perez R."/>
            <person name="Lipp J."/>
            <person name="Teske A."/>
            <person name="Wegener G."/>
        </authorList>
    </citation>
    <scope>NUCLEOTIDE SEQUENCE</scope>
    <source>
        <strain evidence="7">MCA70</strain>
    </source>
</reference>
<gene>
    <name evidence="7" type="ORF">OD816_001621</name>
</gene>
<dbReference type="InterPro" id="IPR017959">
    <property type="entry name" value="Asn/Gln-tRNA_amidoTrfase_suB/E"/>
</dbReference>
<dbReference type="AlphaFoldDB" id="A0AAE3P5C3"/>
<dbReference type="GO" id="GO:0005737">
    <property type="term" value="C:cytoplasm"/>
    <property type="evidence" value="ECO:0007669"/>
    <property type="project" value="InterPro"/>
</dbReference>
<accession>A0AAE3P5C3</accession>
<organism evidence="7 8">
    <name type="scientific">Candidatus Thermodesulfobacterium syntrophicum</name>
    <dbReference type="NCBI Taxonomy" id="3060442"/>
    <lineage>
        <taxon>Bacteria</taxon>
        <taxon>Pseudomonadati</taxon>
        <taxon>Thermodesulfobacteriota</taxon>
        <taxon>Thermodesulfobacteria</taxon>
        <taxon>Thermodesulfobacteriales</taxon>
        <taxon>Thermodesulfobacteriaceae</taxon>
        <taxon>Thermodesulfobacterium</taxon>
    </lineage>
</organism>
<evidence type="ECO:0000256" key="1">
    <source>
        <dbReference type="ARBA" id="ARBA00022598"/>
    </source>
</evidence>
<evidence type="ECO:0000259" key="6">
    <source>
        <dbReference type="SMART" id="SM00845"/>
    </source>
</evidence>
<dbReference type="GO" id="GO:0050567">
    <property type="term" value="F:glutaminyl-tRNA synthase (glutamine-hydrolyzing) activity"/>
    <property type="evidence" value="ECO:0007669"/>
    <property type="project" value="TreeGrafter"/>
</dbReference>
<dbReference type="NCBIfam" id="TIGR00134">
    <property type="entry name" value="gatE_arch"/>
    <property type="match status" value="1"/>
</dbReference>
<dbReference type="PROSITE" id="PS01234">
    <property type="entry name" value="GATB"/>
    <property type="match status" value="1"/>
</dbReference>
<evidence type="ECO:0000313" key="7">
    <source>
        <dbReference type="EMBL" id="MDF2954376.1"/>
    </source>
</evidence>
<dbReference type="Gene3D" id="3.30.1360.30">
    <property type="entry name" value="GAD-like domain"/>
    <property type="match status" value="1"/>
</dbReference>
<keyword evidence="3" id="KW-0067">ATP-binding</keyword>
<dbReference type="InterPro" id="IPR042114">
    <property type="entry name" value="GatB_C_1"/>
</dbReference>
<dbReference type="Gene3D" id="1.10.10.410">
    <property type="match status" value="1"/>
</dbReference>